<name>A0A0S3PYC0_9BRAD</name>
<keyword evidence="3" id="KW-1185">Reference proteome</keyword>
<evidence type="ECO:0000313" key="2">
    <source>
        <dbReference type="EMBL" id="BAT60894.1"/>
    </source>
</evidence>
<gene>
    <name evidence="2" type="ORF">GJW-30_1_03444</name>
</gene>
<sequence>MAVVASSAIMRIDYDDLSGRLEVTFSHGGSYTYYMVPRNVYERFLSASSKGRFFNLNIRDQYSSR</sequence>
<dbReference type="AlphaFoldDB" id="A0A0S3PYC0"/>
<evidence type="ECO:0000313" key="3">
    <source>
        <dbReference type="Proteomes" id="UP000236884"/>
    </source>
</evidence>
<reference evidence="2 3" key="1">
    <citation type="submission" date="2015-08" db="EMBL/GenBank/DDBJ databases">
        <title>Investigation of the bacterial diversity of lava forest soil.</title>
        <authorList>
            <person name="Lee J.S."/>
        </authorList>
    </citation>
    <scope>NUCLEOTIDE SEQUENCE [LARGE SCALE GENOMIC DNA]</scope>
    <source>
        <strain evidence="2 3">GJW-30</strain>
    </source>
</reference>
<dbReference type="KEGG" id="vgo:GJW-30_1_03444"/>
<dbReference type="EMBL" id="AP014946">
    <property type="protein sequence ID" value="BAT60894.1"/>
    <property type="molecule type" value="Genomic_DNA"/>
</dbReference>
<dbReference type="Proteomes" id="UP000236884">
    <property type="component" value="Chromosome"/>
</dbReference>
<dbReference type="InterPro" id="IPR025309">
    <property type="entry name" value="KTSC_dom"/>
</dbReference>
<evidence type="ECO:0000259" key="1">
    <source>
        <dbReference type="Pfam" id="PF13619"/>
    </source>
</evidence>
<dbReference type="OrthoDB" id="8450910at2"/>
<protein>
    <recommendedName>
        <fullName evidence="1">KTSC domain-containing protein</fullName>
    </recommendedName>
</protein>
<feature type="domain" description="KTSC" evidence="1">
    <location>
        <begin position="6"/>
        <end position="62"/>
    </location>
</feature>
<dbReference type="Pfam" id="PF13619">
    <property type="entry name" value="KTSC"/>
    <property type="match status" value="1"/>
</dbReference>
<proteinExistence type="predicted"/>
<organism evidence="2 3">
    <name type="scientific">Variibacter gotjawalensis</name>
    <dbReference type="NCBI Taxonomy" id="1333996"/>
    <lineage>
        <taxon>Bacteria</taxon>
        <taxon>Pseudomonadati</taxon>
        <taxon>Pseudomonadota</taxon>
        <taxon>Alphaproteobacteria</taxon>
        <taxon>Hyphomicrobiales</taxon>
        <taxon>Nitrobacteraceae</taxon>
        <taxon>Variibacter</taxon>
    </lineage>
</organism>
<accession>A0A0S3PYC0</accession>